<gene>
    <name evidence="2" type="ORF">NYPRO_LOCUS2942</name>
</gene>
<feature type="compositionally biased region" description="Low complexity" evidence="1">
    <location>
        <begin position="150"/>
        <end position="159"/>
    </location>
</feature>
<feature type="region of interest" description="Disordered" evidence="1">
    <location>
        <begin position="1"/>
        <end position="250"/>
    </location>
</feature>
<protein>
    <submittedName>
        <fullName evidence="2">(raccoon dog) hypothetical protein</fullName>
    </submittedName>
</protein>
<feature type="compositionally biased region" description="Basic residues" evidence="1">
    <location>
        <begin position="219"/>
        <end position="239"/>
    </location>
</feature>
<name>A0A811Y014_NYCPR</name>
<accession>A0A811Y014</accession>
<evidence type="ECO:0000313" key="2">
    <source>
        <dbReference type="EMBL" id="CAD7670147.1"/>
    </source>
</evidence>
<keyword evidence="3" id="KW-1185">Reference proteome</keyword>
<dbReference type="AlphaFoldDB" id="A0A811Y014"/>
<dbReference type="EMBL" id="CAJHUB010000654">
    <property type="protein sequence ID" value="CAD7670147.1"/>
    <property type="molecule type" value="Genomic_DNA"/>
</dbReference>
<feature type="compositionally biased region" description="Pro residues" evidence="1">
    <location>
        <begin position="136"/>
        <end position="149"/>
    </location>
</feature>
<feature type="compositionally biased region" description="Low complexity" evidence="1">
    <location>
        <begin position="17"/>
        <end position="59"/>
    </location>
</feature>
<proteinExistence type="predicted"/>
<organism evidence="2 3">
    <name type="scientific">Nyctereutes procyonoides</name>
    <name type="common">Raccoon dog</name>
    <name type="synonym">Canis procyonoides</name>
    <dbReference type="NCBI Taxonomy" id="34880"/>
    <lineage>
        <taxon>Eukaryota</taxon>
        <taxon>Metazoa</taxon>
        <taxon>Chordata</taxon>
        <taxon>Craniata</taxon>
        <taxon>Vertebrata</taxon>
        <taxon>Euteleostomi</taxon>
        <taxon>Mammalia</taxon>
        <taxon>Eutheria</taxon>
        <taxon>Laurasiatheria</taxon>
        <taxon>Carnivora</taxon>
        <taxon>Caniformia</taxon>
        <taxon>Canidae</taxon>
        <taxon>Nyctereutes</taxon>
    </lineage>
</organism>
<comment type="caution">
    <text evidence="2">The sequence shown here is derived from an EMBL/GenBank/DDBJ whole genome shotgun (WGS) entry which is preliminary data.</text>
</comment>
<reference evidence="2" key="1">
    <citation type="submission" date="2020-12" db="EMBL/GenBank/DDBJ databases">
        <authorList>
            <consortium name="Molecular Ecology Group"/>
        </authorList>
    </citation>
    <scope>NUCLEOTIDE SEQUENCE</scope>
    <source>
        <strain evidence="2">TBG_1078</strain>
    </source>
</reference>
<sequence>MRCAAERGPGAAGRGAAGPAAARAGRSVLGAPGRGAHARGGWPHGRLAARSAARAGPGLRSRRPPRTLGAQTSPPSRAHTAASGAPVPAPEGSPKWRGAPAYAATRFHPGSARSHCPLGASQRPAPRTGAGWGPPGGRPGSPPGLPPPARAGRGPQSGRDWQGPQMAAAPRRGWSRGGGRAPSRGSRPGAPGVRAPPLARRAGAASPEPAGGGGGAGPRPRRLRPGRGTRSRRRSRRCRGPTLRDRGAPA</sequence>
<feature type="compositionally biased region" description="Low complexity" evidence="1">
    <location>
        <begin position="181"/>
        <end position="209"/>
    </location>
</feature>
<evidence type="ECO:0000256" key="1">
    <source>
        <dbReference type="SAM" id="MobiDB-lite"/>
    </source>
</evidence>
<evidence type="ECO:0000313" key="3">
    <source>
        <dbReference type="Proteomes" id="UP000645828"/>
    </source>
</evidence>
<dbReference type="Proteomes" id="UP000645828">
    <property type="component" value="Unassembled WGS sequence"/>
</dbReference>